<evidence type="ECO:0000313" key="3">
    <source>
        <dbReference type="Proteomes" id="UP000198397"/>
    </source>
</evidence>
<accession>A0A238W907</accession>
<organism evidence="2 3">
    <name type="scientific">Halorubrum vacuolatum</name>
    <name type="common">Natronobacterium vacuolatum</name>
    <dbReference type="NCBI Taxonomy" id="63740"/>
    <lineage>
        <taxon>Archaea</taxon>
        <taxon>Methanobacteriati</taxon>
        <taxon>Methanobacteriota</taxon>
        <taxon>Stenosarchaea group</taxon>
        <taxon>Halobacteria</taxon>
        <taxon>Halobacteriales</taxon>
        <taxon>Haloferacaceae</taxon>
        <taxon>Halorubrum</taxon>
    </lineage>
</organism>
<gene>
    <name evidence="2" type="ORF">SAMN06264855_10660</name>
</gene>
<proteinExistence type="predicted"/>
<evidence type="ECO:0000256" key="1">
    <source>
        <dbReference type="SAM" id="MobiDB-lite"/>
    </source>
</evidence>
<feature type="compositionally biased region" description="Basic and acidic residues" evidence="1">
    <location>
        <begin position="127"/>
        <end position="152"/>
    </location>
</feature>
<dbReference type="EMBL" id="FZNQ01000006">
    <property type="protein sequence ID" value="SNR43075.1"/>
    <property type="molecule type" value="Genomic_DNA"/>
</dbReference>
<feature type="region of interest" description="Disordered" evidence="1">
    <location>
        <begin position="121"/>
        <end position="171"/>
    </location>
</feature>
<keyword evidence="3" id="KW-1185">Reference proteome</keyword>
<dbReference type="AlphaFoldDB" id="A0A238W907"/>
<dbReference type="Proteomes" id="UP000198397">
    <property type="component" value="Unassembled WGS sequence"/>
</dbReference>
<feature type="compositionally biased region" description="Acidic residues" evidence="1">
    <location>
        <begin position="158"/>
        <end position="167"/>
    </location>
</feature>
<evidence type="ECO:0000313" key="2">
    <source>
        <dbReference type="EMBL" id="SNR43075.1"/>
    </source>
</evidence>
<dbReference type="RefSeq" id="WP_143420372.1">
    <property type="nucleotide sequence ID" value="NZ_FZNQ01000006.1"/>
</dbReference>
<reference evidence="2 3" key="1">
    <citation type="submission" date="2017-06" db="EMBL/GenBank/DDBJ databases">
        <authorList>
            <person name="Kim H.J."/>
            <person name="Triplett B.A."/>
        </authorList>
    </citation>
    <scope>NUCLEOTIDE SEQUENCE [LARGE SCALE GENOMIC DNA]</scope>
    <source>
        <strain evidence="2 3">DSM 8800</strain>
    </source>
</reference>
<protein>
    <submittedName>
        <fullName evidence="2">Uncharacterized protein</fullName>
    </submittedName>
</protein>
<sequence length="373" mass="42147">MPRPNKQIQKLDTDWPGIILILCNGDTLFGKCHESHWSGDEIELISLLWDRYFEIPKDRVAGIYPITASQEKIENSVQSDNSPLIQNLSKFTERKVNEHGFNTHSIGLSYFSSIDSELGEAPQVNIPKEDTDKRSSDTDAYGEKVKPVDRHYGGPPPSDDEEYDENDSLSQETIQSVTHTVERRGEVWAEEKSWFEEGFDWGAIEFDNDTPLYCDWDFLTRKQGKTLNSLGAGALGLSLSAGWDTQLWSDFQNKVDESKTPIQSISNEHEVTVVGHTQFISLGGGGLSMTMEGDDWYAAIISPSPIKKIDQLSDYDWAIVFFKSDCFMFPKSLWDQIEERMNVYGDVVSTNFSTPIGEAKCFVKARACAYIED</sequence>
<name>A0A238W907_HALVU</name>